<evidence type="ECO:0000313" key="9">
    <source>
        <dbReference type="EMBL" id="KAG7663442.1"/>
    </source>
</evidence>
<dbReference type="InterPro" id="IPR001247">
    <property type="entry name" value="ExoRNase_PH_dom1"/>
</dbReference>
<gene>
    <name evidence="9" type="ORF">J8A68_002989</name>
</gene>
<dbReference type="GO" id="GO:0071051">
    <property type="term" value="P:poly(A)-dependent snoRNA 3'-end processing"/>
    <property type="evidence" value="ECO:0007669"/>
    <property type="project" value="TreeGrafter"/>
</dbReference>
<dbReference type="GO" id="GO:0034475">
    <property type="term" value="P:U4 snRNA 3'-end processing"/>
    <property type="evidence" value="ECO:0007669"/>
    <property type="project" value="TreeGrafter"/>
</dbReference>
<evidence type="ECO:0000256" key="7">
    <source>
        <dbReference type="ARBA" id="ARBA00023242"/>
    </source>
</evidence>
<reference evidence="9 10" key="1">
    <citation type="journal article" date="2021" name="DNA Res.">
        <title>Genome analysis of Candida subhashii reveals its hybrid nature and dual mitochondrial genome conformations.</title>
        <authorList>
            <person name="Mixao V."/>
            <person name="Hegedusova E."/>
            <person name="Saus E."/>
            <person name="Pryszcz L.P."/>
            <person name="Cillingova A."/>
            <person name="Nosek J."/>
            <person name="Gabaldon T."/>
        </authorList>
    </citation>
    <scope>NUCLEOTIDE SEQUENCE [LARGE SCALE GENOMIC DNA]</scope>
    <source>
        <strain evidence="9 10">CBS 10753</strain>
    </source>
</reference>
<evidence type="ECO:0000256" key="3">
    <source>
        <dbReference type="ARBA" id="ARBA00022490"/>
    </source>
</evidence>
<comment type="caution">
    <text evidence="9">The sequence shown here is derived from an EMBL/GenBank/DDBJ whole genome shotgun (WGS) entry which is preliminary data.</text>
</comment>
<organism evidence="9 10">
    <name type="scientific">[Candida] subhashii</name>
    <dbReference type="NCBI Taxonomy" id="561895"/>
    <lineage>
        <taxon>Eukaryota</taxon>
        <taxon>Fungi</taxon>
        <taxon>Dikarya</taxon>
        <taxon>Ascomycota</taxon>
        <taxon>Saccharomycotina</taxon>
        <taxon>Pichiomycetes</taxon>
        <taxon>Debaryomycetaceae</taxon>
        <taxon>Spathaspora</taxon>
    </lineage>
</organism>
<accession>A0A8J5QPY1</accession>
<protein>
    <submittedName>
        <fullName evidence="9">MTR3</fullName>
    </submittedName>
</protein>
<dbReference type="Pfam" id="PF01138">
    <property type="entry name" value="RNase_PH"/>
    <property type="match status" value="1"/>
</dbReference>
<evidence type="ECO:0000256" key="5">
    <source>
        <dbReference type="ARBA" id="ARBA00022835"/>
    </source>
</evidence>
<keyword evidence="3" id="KW-0963">Cytoplasm</keyword>
<name>A0A8J5QPY1_9ASCO</name>
<dbReference type="RefSeq" id="XP_049263674.1">
    <property type="nucleotide sequence ID" value="XM_049406795.1"/>
</dbReference>
<dbReference type="GO" id="GO:0071028">
    <property type="term" value="P:nuclear mRNA surveillance"/>
    <property type="evidence" value="ECO:0007669"/>
    <property type="project" value="TreeGrafter"/>
</dbReference>
<dbReference type="GO" id="GO:0000177">
    <property type="term" value="C:cytoplasmic exosome (RNase complex)"/>
    <property type="evidence" value="ECO:0007669"/>
    <property type="project" value="TreeGrafter"/>
</dbReference>
<dbReference type="GO" id="GO:0005730">
    <property type="term" value="C:nucleolus"/>
    <property type="evidence" value="ECO:0007669"/>
    <property type="project" value="TreeGrafter"/>
</dbReference>
<evidence type="ECO:0000256" key="6">
    <source>
        <dbReference type="ARBA" id="ARBA00022884"/>
    </source>
</evidence>
<dbReference type="PANTHER" id="PTHR11953">
    <property type="entry name" value="EXOSOME COMPLEX COMPONENT"/>
    <property type="match status" value="1"/>
</dbReference>
<keyword evidence="6" id="KW-0694">RNA-binding</keyword>
<evidence type="ECO:0000256" key="4">
    <source>
        <dbReference type="ARBA" id="ARBA00022552"/>
    </source>
</evidence>
<dbReference type="AlphaFoldDB" id="A0A8J5QPY1"/>
<evidence type="ECO:0000313" key="10">
    <source>
        <dbReference type="Proteomes" id="UP000694255"/>
    </source>
</evidence>
<dbReference type="PANTHER" id="PTHR11953:SF2">
    <property type="entry name" value="EXOSOME COMPLEX COMPONENT MTR3"/>
    <property type="match status" value="1"/>
</dbReference>
<feature type="domain" description="Exoribonuclease phosphorolytic" evidence="8">
    <location>
        <begin position="40"/>
        <end position="188"/>
    </location>
</feature>
<dbReference type="InterPro" id="IPR050080">
    <property type="entry name" value="RNase_PH"/>
</dbReference>
<comment type="subcellular location">
    <subcellularLocation>
        <location evidence="2">Cytoplasm</location>
    </subcellularLocation>
    <subcellularLocation>
        <location evidence="1">Nucleus</location>
    </subcellularLocation>
</comment>
<keyword evidence="7" id="KW-0539">Nucleus</keyword>
<dbReference type="GO" id="GO:0006364">
    <property type="term" value="P:rRNA processing"/>
    <property type="evidence" value="ECO:0007669"/>
    <property type="project" value="UniProtKB-KW"/>
</dbReference>
<dbReference type="GeneID" id="73469790"/>
<sequence>MSDRRRILGPSNVIVPNIPPLPTTVSPASPSKKPSSAIPPFFLKHGLIKNANGSAYLECNNTIIQVSIFGPRPIRGSFIDRASISVETKFQPHILPQPQGELFNISPNQVKWTGMTHIEQRISNYIETCVLSCLILEKYPKSAIDVNISVISIDEEDVLKRGGNQGLLWLIGWISCCVSLAFVDSGIEMKDLITSGQVKLCGGNKVVIGGNGEEEEEEEDGEGIDALVSFMNLKNDEIVGVWLESNDQKDISVDQTNKAIEECKNMSRTIRANLNSYLLNSF</sequence>
<dbReference type="EMBL" id="JAGSYN010000137">
    <property type="protein sequence ID" value="KAG7663442.1"/>
    <property type="molecule type" value="Genomic_DNA"/>
</dbReference>
<dbReference type="GO" id="GO:0000176">
    <property type="term" value="C:nuclear exosome (RNase complex)"/>
    <property type="evidence" value="ECO:0007669"/>
    <property type="project" value="TreeGrafter"/>
</dbReference>
<keyword evidence="5" id="KW-0271">Exosome</keyword>
<dbReference type="Proteomes" id="UP000694255">
    <property type="component" value="Unassembled WGS sequence"/>
</dbReference>
<keyword evidence="10" id="KW-1185">Reference proteome</keyword>
<dbReference type="GO" id="GO:0003723">
    <property type="term" value="F:RNA binding"/>
    <property type="evidence" value="ECO:0007669"/>
    <property type="project" value="UniProtKB-KW"/>
</dbReference>
<dbReference type="GO" id="GO:0016075">
    <property type="term" value="P:rRNA catabolic process"/>
    <property type="evidence" value="ECO:0007669"/>
    <property type="project" value="TreeGrafter"/>
</dbReference>
<keyword evidence="4" id="KW-0698">rRNA processing</keyword>
<evidence type="ECO:0000256" key="2">
    <source>
        <dbReference type="ARBA" id="ARBA00004496"/>
    </source>
</evidence>
<proteinExistence type="predicted"/>
<dbReference type="OrthoDB" id="2504340at2759"/>
<evidence type="ECO:0000256" key="1">
    <source>
        <dbReference type="ARBA" id="ARBA00004123"/>
    </source>
</evidence>
<evidence type="ECO:0000259" key="8">
    <source>
        <dbReference type="Pfam" id="PF01138"/>
    </source>
</evidence>